<dbReference type="RefSeq" id="WP_277864231.1">
    <property type="nucleotide sequence ID" value="NZ_JARRAG010000002.1"/>
</dbReference>
<name>A0ABT6FKR2_9BACT</name>
<organism evidence="3 4">
    <name type="scientific">Paludisphaera mucosa</name>
    <dbReference type="NCBI Taxonomy" id="3030827"/>
    <lineage>
        <taxon>Bacteria</taxon>
        <taxon>Pseudomonadati</taxon>
        <taxon>Planctomycetota</taxon>
        <taxon>Planctomycetia</taxon>
        <taxon>Isosphaerales</taxon>
        <taxon>Isosphaeraceae</taxon>
        <taxon>Paludisphaera</taxon>
    </lineage>
</organism>
<evidence type="ECO:0000313" key="3">
    <source>
        <dbReference type="EMBL" id="MDG3007963.1"/>
    </source>
</evidence>
<protein>
    <submittedName>
        <fullName evidence="3">DNA repair exonuclease</fullName>
        <ecNumber evidence="3">3.1.-.-</ecNumber>
    </submittedName>
</protein>
<dbReference type="GO" id="GO:0004527">
    <property type="term" value="F:exonuclease activity"/>
    <property type="evidence" value="ECO:0007669"/>
    <property type="project" value="UniProtKB-KW"/>
</dbReference>
<comment type="caution">
    <text evidence="3">The sequence shown here is derived from an EMBL/GenBank/DDBJ whole genome shotgun (WGS) entry which is preliminary data.</text>
</comment>
<keyword evidence="4" id="KW-1185">Reference proteome</keyword>
<dbReference type="Proteomes" id="UP001216907">
    <property type="component" value="Unassembled WGS sequence"/>
</dbReference>
<sequence>MKFVHAADLHVDSPLRGLEHYEGAPVERVRLATRAALANLVRVCVDEEASFLIVSGDLFDGDWNDFNTALFAAAQMRILRNQGIRVFVIRGNHDSRDEMSYRVPWPDNLHMLDCRAPETIVLEDLGVAIHGMSFPRRELTENLVPRYPKPIKGLVNVGLLHTNATGSLDHDSYAPCSVNELAAKGYDYWGLGHIHKREILHEGPYVVYPGNTQGRHVRETGDKGCMVATVADGEVSALRFRSTDVLRWRRETLTLLPEDGVDELIDAARVRLKAVADEADGRLVAVRLEVKGRCRAHRILGDETRRLETTAQLRALPGEFTDDLWVEKIKLETDHPLDRDQLRKGRDVLGDLLRSIDAVRADEKALTELGGHVRKLANKVALELKDEGGLDFTAPDQLARWLRQAEDELLNRLTTEPRP</sequence>
<dbReference type="EC" id="3.1.-.-" evidence="3"/>
<dbReference type="InterPro" id="IPR050535">
    <property type="entry name" value="DNA_Repair-Maintenance_Comp"/>
</dbReference>
<dbReference type="InterPro" id="IPR014576">
    <property type="entry name" value="Pesterase_YhaO"/>
</dbReference>
<evidence type="ECO:0000259" key="2">
    <source>
        <dbReference type="Pfam" id="PF00149"/>
    </source>
</evidence>
<dbReference type="InterPro" id="IPR004843">
    <property type="entry name" value="Calcineurin-like_PHP"/>
</dbReference>
<reference evidence="3 4" key="1">
    <citation type="submission" date="2023-03" db="EMBL/GenBank/DDBJ databases">
        <title>Paludisphaera mucosa sp. nov. a novel planctomycete from northern fen.</title>
        <authorList>
            <person name="Ivanova A."/>
        </authorList>
    </citation>
    <scope>NUCLEOTIDE SEQUENCE [LARGE SCALE GENOMIC DNA]</scope>
    <source>
        <strain evidence="3 4">Pla2</strain>
    </source>
</reference>
<dbReference type="PANTHER" id="PTHR30337">
    <property type="entry name" value="COMPONENT OF ATP-DEPENDENT DSDNA EXONUCLEASE"/>
    <property type="match status" value="1"/>
</dbReference>
<dbReference type="PIRSF" id="PIRSF033091">
    <property type="entry name" value="Pesterase_YhaO"/>
    <property type="match status" value="1"/>
</dbReference>
<evidence type="ECO:0000313" key="4">
    <source>
        <dbReference type="Proteomes" id="UP001216907"/>
    </source>
</evidence>
<dbReference type="Pfam" id="PF00149">
    <property type="entry name" value="Metallophos"/>
    <property type="match status" value="1"/>
</dbReference>
<dbReference type="Gene3D" id="3.60.21.10">
    <property type="match status" value="1"/>
</dbReference>
<dbReference type="InterPro" id="IPR041796">
    <property type="entry name" value="Mre11_N"/>
</dbReference>
<accession>A0ABT6FKR2</accession>
<evidence type="ECO:0000256" key="1">
    <source>
        <dbReference type="ARBA" id="ARBA00022801"/>
    </source>
</evidence>
<keyword evidence="1 3" id="KW-0378">Hydrolase</keyword>
<feature type="domain" description="Calcineurin-like phosphoesterase" evidence="2">
    <location>
        <begin position="1"/>
        <end position="196"/>
    </location>
</feature>
<keyword evidence="3" id="KW-0269">Exonuclease</keyword>
<dbReference type="PANTHER" id="PTHR30337:SF7">
    <property type="entry name" value="PHOSPHOESTERASE"/>
    <property type="match status" value="1"/>
</dbReference>
<keyword evidence="3" id="KW-0540">Nuclease</keyword>
<dbReference type="InterPro" id="IPR029052">
    <property type="entry name" value="Metallo-depent_PP-like"/>
</dbReference>
<gene>
    <name evidence="3" type="ORF">PZE19_29720</name>
</gene>
<dbReference type="SUPFAM" id="SSF56300">
    <property type="entry name" value="Metallo-dependent phosphatases"/>
    <property type="match status" value="1"/>
</dbReference>
<dbReference type="EMBL" id="JARRAG010000002">
    <property type="protein sequence ID" value="MDG3007963.1"/>
    <property type="molecule type" value="Genomic_DNA"/>
</dbReference>
<proteinExistence type="predicted"/>
<dbReference type="CDD" id="cd00840">
    <property type="entry name" value="MPP_Mre11_N"/>
    <property type="match status" value="1"/>
</dbReference>